<dbReference type="PANTHER" id="PTHR12716">
    <property type="entry name" value="TRANSCRIPTION INITIATION FACTOR IIE, BETA SUBUNIT"/>
    <property type="match status" value="1"/>
</dbReference>
<reference evidence="12 14" key="3">
    <citation type="submission" date="2017-01" db="EMBL/GenBank/DDBJ databases">
        <title>Draft genome sequence of Diplodia seriata F98.1, a fungal species involved in grapevine trunk diseases.</title>
        <authorList>
            <person name="Robert-Siegwald G."/>
            <person name="Vallet J."/>
            <person name="Abou-Mansour E."/>
            <person name="Xu J."/>
            <person name="Rey P."/>
            <person name="Bertsch C."/>
            <person name="Rego C."/>
            <person name="Larignon P."/>
            <person name="Fontaine F."/>
            <person name="Lebrun M.-H."/>
        </authorList>
    </citation>
    <scope>NUCLEOTIDE SEQUENCE [LARGE SCALE GENOMIC DNA]</scope>
    <source>
        <strain evidence="12 14">F98.1</strain>
    </source>
</reference>
<evidence type="ECO:0000313" key="11">
    <source>
        <dbReference type="EMBL" id="KKY28501.1"/>
    </source>
</evidence>
<evidence type="ECO:0000256" key="3">
    <source>
        <dbReference type="ARBA" id="ARBA00023125"/>
    </source>
</evidence>
<dbReference type="OrthoDB" id="5323195at2759"/>
<dbReference type="Proteomes" id="UP001430584">
    <property type="component" value="Unassembled WGS sequence"/>
</dbReference>
<evidence type="ECO:0000259" key="9">
    <source>
        <dbReference type="PROSITE" id="PS51351"/>
    </source>
</evidence>
<feature type="compositionally biased region" description="Basic residues" evidence="8">
    <location>
        <begin position="247"/>
        <end position="258"/>
    </location>
</feature>
<dbReference type="PROSITE" id="PS51351">
    <property type="entry name" value="TFIIE_BETA_C"/>
    <property type="match status" value="1"/>
</dbReference>
<dbReference type="Pfam" id="PF02186">
    <property type="entry name" value="TFIIE_beta"/>
    <property type="match status" value="1"/>
</dbReference>
<evidence type="ECO:0000313" key="10">
    <source>
        <dbReference type="EMBL" id="KAL0256149.1"/>
    </source>
</evidence>
<evidence type="ECO:0000313" key="13">
    <source>
        <dbReference type="Proteomes" id="UP000034182"/>
    </source>
</evidence>
<evidence type="ECO:0000256" key="6">
    <source>
        <dbReference type="ARBA" id="ARBA00025581"/>
    </source>
</evidence>
<dbReference type="GO" id="GO:0003677">
    <property type="term" value="F:DNA binding"/>
    <property type="evidence" value="ECO:0007669"/>
    <property type="project" value="UniProtKB-UniRule"/>
</dbReference>
<dbReference type="EMBL" id="LAQI01000009">
    <property type="protein sequence ID" value="KKY28501.1"/>
    <property type="molecule type" value="Genomic_DNA"/>
</dbReference>
<feature type="compositionally biased region" description="Low complexity" evidence="8">
    <location>
        <begin position="8"/>
        <end position="21"/>
    </location>
</feature>
<dbReference type="InterPro" id="IPR003166">
    <property type="entry name" value="TFIIE_bsu_DNA-bd"/>
</dbReference>
<keyword evidence="11" id="KW-0396">Initiation factor</keyword>
<keyword evidence="15" id="KW-1185">Reference proteome</keyword>
<evidence type="ECO:0000256" key="8">
    <source>
        <dbReference type="SAM" id="MobiDB-lite"/>
    </source>
</evidence>
<dbReference type="GO" id="GO:0006367">
    <property type="term" value="P:transcription initiation at RNA polymerase II promoter"/>
    <property type="evidence" value="ECO:0007669"/>
    <property type="project" value="UniProtKB-UniRule"/>
</dbReference>
<evidence type="ECO:0000313" key="15">
    <source>
        <dbReference type="Proteomes" id="UP001430584"/>
    </source>
</evidence>
<dbReference type="PIRSF" id="PIRSF016398">
    <property type="entry name" value="TFIIE-beta"/>
    <property type="match status" value="1"/>
</dbReference>
<dbReference type="STRING" id="420778.A0A0G2F2I7"/>
<keyword evidence="5 7" id="KW-0539">Nucleus</keyword>
<comment type="similarity">
    <text evidence="7">Belongs to the TFIIE beta subunit family.</text>
</comment>
<dbReference type="PANTHER" id="PTHR12716:SF8">
    <property type="entry name" value="TRANSCRIPTION INITIATION FACTOR IIE SUBUNIT BETA"/>
    <property type="match status" value="1"/>
</dbReference>
<dbReference type="Pfam" id="PF18121">
    <property type="entry name" value="TFA2_Winged_2"/>
    <property type="match status" value="1"/>
</dbReference>
<dbReference type="Pfam" id="PF22254">
    <property type="entry name" value="TFA2_E-tether"/>
    <property type="match status" value="1"/>
</dbReference>
<feature type="region of interest" description="Disordered" evidence="8">
    <location>
        <begin position="1"/>
        <end position="45"/>
    </location>
</feature>
<dbReference type="AlphaFoldDB" id="A0A0G2F2I7"/>
<sequence>MSFLKPGNATSAPSPTPSNSSQAGKKRPRPDANAPVFSQPENTNSGYETMTRITFALDHLRDNEVPMTFDDVFRKLSIVEPSGPGGKPRPAPKGGRDWNVLYTILKRHPKVEYDSTGFEGAGSFRYRPKHNVRSAEHLKGLLQRQTSSVGIKVSELKDGWPGAVDAINELDKKGEILVTRNQKTSQPLLVWQNDPSLSHNIDAEFRNMFLSIALPANPDDMRSRLEAAGLKPVSAPRDVKPLNNQPQKKKKKAPRKGMKTSNTHMLNVFRDYSDKKK</sequence>
<keyword evidence="3 7" id="KW-0238">DNA-binding</keyword>
<gene>
    <name evidence="12" type="ORF">BK809_0003361</name>
    <name evidence="10" type="ORF">SLS55_008541</name>
    <name evidence="11" type="ORF">UCDDS831_g00241</name>
</gene>
<evidence type="ECO:0000256" key="7">
    <source>
        <dbReference type="PIRNR" id="PIRNR016398"/>
    </source>
</evidence>
<feature type="domain" description="TFIIE beta" evidence="9">
    <location>
        <begin position="37"/>
        <end position="133"/>
    </location>
</feature>
<name>A0A0G2F2I7_9PEZI</name>
<dbReference type="EMBL" id="MSZU01000080">
    <property type="protein sequence ID" value="OMP86192.1"/>
    <property type="molecule type" value="Genomic_DNA"/>
</dbReference>
<reference evidence="10 15" key="4">
    <citation type="submission" date="2024-02" db="EMBL/GenBank/DDBJ databases">
        <title>De novo assembly and annotation of 12 fungi associated with fruit tree decline syndrome in Ontario, Canada.</title>
        <authorList>
            <person name="Sulman M."/>
            <person name="Ellouze W."/>
            <person name="Ilyukhin E."/>
        </authorList>
    </citation>
    <scope>NUCLEOTIDE SEQUENCE [LARGE SCALE GENOMIC DNA]</scope>
    <source>
        <strain evidence="10 15">FDS-637</strain>
    </source>
</reference>
<feature type="region of interest" description="Disordered" evidence="8">
    <location>
        <begin position="229"/>
        <end position="277"/>
    </location>
</feature>
<comment type="subcellular location">
    <subcellularLocation>
        <location evidence="1 7">Nucleus</location>
    </subcellularLocation>
</comment>
<evidence type="ECO:0000256" key="5">
    <source>
        <dbReference type="ARBA" id="ARBA00023242"/>
    </source>
</evidence>
<evidence type="ECO:0000313" key="12">
    <source>
        <dbReference type="EMBL" id="OMP86192.1"/>
    </source>
</evidence>
<evidence type="ECO:0000313" key="14">
    <source>
        <dbReference type="Proteomes" id="UP000190776"/>
    </source>
</evidence>
<organism evidence="11 13">
    <name type="scientific">Diplodia seriata</name>
    <dbReference type="NCBI Taxonomy" id="420778"/>
    <lineage>
        <taxon>Eukaryota</taxon>
        <taxon>Fungi</taxon>
        <taxon>Dikarya</taxon>
        <taxon>Ascomycota</taxon>
        <taxon>Pezizomycotina</taxon>
        <taxon>Dothideomycetes</taxon>
        <taxon>Dothideomycetes incertae sedis</taxon>
        <taxon>Botryosphaeriales</taxon>
        <taxon>Botryosphaeriaceae</taxon>
        <taxon>Diplodia</taxon>
    </lineage>
</organism>
<proteinExistence type="inferred from homology"/>
<dbReference type="GO" id="GO:0003743">
    <property type="term" value="F:translation initiation factor activity"/>
    <property type="evidence" value="ECO:0007669"/>
    <property type="project" value="UniProtKB-KW"/>
</dbReference>
<accession>A0A0G2F2I7</accession>
<keyword evidence="2 7" id="KW-0805">Transcription regulation</keyword>
<keyword evidence="4 7" id="KW-0804">Transcription</keyword>
<dbReference type="InterPro" id="IPR040501">
    <property type="entry name" value="TFA2_Winged_2"/>
</dbReference>
<dbReference type="InterPro" id="IPR054600">
    <property type="entry name" value="TFA2_E-tether"/>
</dbReference>
<comment type="function">
    <text evidence="6 7">Recruits TFIIH to the initiation complex and stimulates the RNA polymerase II C-terminal domain kinase and DNA-dependent ATPase activities of TFIIH. Both TFIIH and TFIIE are required for promoter clearance by RNA polymerase.</text>
</comment>
<comment type="caution">
    <text evidence="11">The sequence shown here is derived from an EMBL/GenBank/DDBJ whole genome shotgun (WGS) entry which is preliminary data.</text>
</comment>
<evidence type="ECO:0000256" key="2">
    <source>
        <dbReference type="ARBA" id="ARBA00023015"/>
    </source>
</evidence>
<dbReference type="Proteomes" id="UP000034182">
    <property type="component" value="Unassembled WGS sequence"/>
</dbReference>
<dbReference type="InterPro" id="IPR016656">
    <property type="entry name" value="TFIIE-bsu"/>
</dbReference>
<dbReference type="GO" id="GO:0001097">
    <property type="term" value="F:TFIIH-class transcription factor complex binding"/>
    <property type="evidence" value="ECO:0007669"/>
    <property type="project" value="TreeGrafter"/>
</dbReference>
<evidence type="ECO:0000256" key="4">
    <source>
        <dbReference type="ARBA" id="ARBA00023163"/>
    </source>
</evidence>
<dbReference type="GO" id="GO:0005673">
    <property type="term" value="C:transcription factor TFIIE complex"/>
    <property type="evidence" value="ECO:0007669"/>
    <property type="project" value="UniProtKB-UniRule"/>
</dbReference>
<reference evidence="11 13" key="1">
    <citation type="submission" date="2015-03" db="EMBL/GenBank/DDBJ databases">
        <authorList>
            <person name="Morales-Cruz A."/>
            <person name="Amrine K.C."/>
            <person name="Cantu D."/>
        </authorList>
    </citation>
    <scope>NUCLEOTIDE SEQUENCE [LARGE SCALE GENOMIC DNA]</scope>
    <source>
        <strain evidence="11">DS831</strain>
    </source>
</reference>
<protein>
    <recommendedName>
        <fullName evidence="7">Transcription initiation factor IIE subunit beta</fullName>
    </recommendedName>
</protein>
<dbReference type="Proteomes" id="UP000190776">
    <property type="component" value="Unassembled WGS sequence"/>
</dbReference>
<dbReference type="EMBL" id="JAJVCZ030000009">
    <property type="protein sequence ID" value="KAL0256149.1"/>
    <property type="molecule type" value="Genomic_DNA"/>
</dbReference>
<keyword evidence="11" id="KW-0648">Protein biosynthesis</keyword>
<comment type="subunit">
    <text evidence="7">Tetramer of two alpha and two beta chains.</text>
</comment>
<evidence type="ECO:0000256" key="1">
    <source>
        <dbReference type="ARBA" id="ARBA00004123"/>
    </source>
</evidence>
<reference evidence="11 13" key="2">
    <citation type="submission" date="2015-05" db="EMBL/GenBank/DDBJ databases">
        <title>Distinctive expansion of gene families associated with plant cell wall degradation and secondary metabolism in the genomes of grapevine trunk pathogens.</title>
        <authorList>
            <person name="Lawrence D.P."/>
            <person name="Travadon R."/>
            <person name="Rolshausen P.E."/>
            <person name="Baumgartner K."/>
        </authorList>
    </citation>
    <scope>NUCLEOTIDE SEQUENCE [LARGE SCALE GENOMIC DNA]</scope>
    <source>
        <strain evidence="11">DS831</strain>
    </source>
</reference>